<accession>A0A0X3AP25</accession>
<protein>
    <recommendedName>
        <fullName evidence="4">Dolichyl-phosphate-mannose-protein mannosyltransferase</fullName>
    </recommendedName>
</protein>
<organism evidence="2 3">
    <name type="scientific">Apibacter mensalis</name>
    <dbReference type="NCBI Taxonomy" id="1586267"/>
    <lineage>
        <taxon>Bacteria</taxon>
        <taxon>Pseudomonadati</taxon>
        <taxon>Bacteroidota</taxon>
        <taxon>Flavobacteriia</taxon>
        <taxon>Flavobacteriales</taxon>
        <taxon>Weeksellaceae</taxon>
        <taxon>Apibacter</taxon>
    </lineage>
</organism>
<feature type="transmembrane region" description="Helical" evidence="1">
    <location>
        <begin position="373"/>
        <end position="393"/>
    </location>
</feature>
<feature type="transmembrane region" description="Helical" evidence="1">
    <location>
        <begin position="202"/>
        <end position="219"/>
    </location>
</feature>
<feature type="transmembrane region" description="Helical" evidence="1">
    <location>
        <begin position="35"/>
        <end position="57"/>
    </location>
</feature>
<dbReference type="AlphaFoldDB" id="A0A0X3AP25"/>
<feature type="transmembrane region" description="Helical" evidence="1">
    <location>
        <begin position="453"/>
        <end position="475"/>
    </location>
</feature>
<reference evidence="2 3" key="1">
    <citation type="submission" date="2016-01" db="EMBL/GenBank/DDBJ databases">
        <authorList>
            <person name="McClelland M."/>
            <person name="Jain A."/>
            <person name="Saraogi P."/>
            <person name="Mendelson R."/>
            <person name="Westerman R."/>
            <person name="SanMiguel P."/>
            <person name="Csonka L."/>
        </authorList>
    </citation>
    <scope>NUCLEOTIDE SEQUENCE [LARGE SCALE GENOMIC DNA]</scope>
    <source>
        <strain evidence="2 3">R-53146</strain>
    </source>
</reference>
<feature type="transmembrane region" description="Helical" evidence="1">
    <location>
        <begin position="9"/>
        <end position="29"/>
    </location>
</feature>
<keyword evidence="1" id="KW-0472">Membrane</keyword>
<dbReference type="EMBL" id="FCOR01000012">
    <property type="protein sequence ID" value="CVK16899.1"/>
    <property type="molecule type" value="Genomic_DNA"/>
</dbReference>
<sequence>MFINNRKSTFFNPLALIFLLISPLFLTLFLSNLFFLFKISLSGLTIFFSFIVSYFILLSLTKKNHLYEWLITGIIYLLSYFLSIFFYDLSADGQWYHLESIINLYKGWNPIYEISKTNVAQIYVQSYPKGYEIIAASIYSFTQKMESGKLINMIVLIASLVYVFQLLKQTKLSIFKKYVYTFLICVNPIVITEIFTYYLDGFMFSCLLILICSFISLLKNYNKIELAIFIFILSIFSSLKFTSILLIFIFVLFALTLLWKNHKLTFKYLFPFFISGLFIFPLTNINPYYTNIKNNFHIFHPAFGKEKVKNLLSSHVSEEFYGKNRIEKAFISYFSYTGSSKKTINFKIPFSIKLSEIKVLNEVSITYGGFGPFFGGIIILTILLFIISLFIPIKAPPVLYYLMLGIMMSIVSFPDIWFARMVPQLYLCTILILLIMEYKSIKNIYLKFWTHLTSLIICINTFLFIIISLVLNFYLSLNIHYQISQLKKLEKNSPIPIDYFFKSNLTRLEENHIAYRVTQIPYSENNKNLHFFGAKGKNTTRFIAELNEKDKTKLLRYLDNQYNKIFNYYQTYKKIK</sequence>
<feature type="transmembrane region" description="Helical" evidence="1">
    <location>
        <begin position="179"/>
        <end position="196"/>
    </location>
</feature>
<feature type="transmembrane region" description="Helical" evidence="1">
    <location>
        <begin position="265"/>
        <end position="283"/>
    </location>
</feature>
<feature type="transmembrane region" description="Helical" evidence="1">
    <location>
        <begin position="399"/>
        <end position="418"/>
    </location>
</feature>
<name>A0A0X3AP25_9FLAO</name>
<feature type="transmembrane region" description="Helical" evidence="1">
    <location>
        <begin position="425"/>
        <end position="441"/>
    </location>
</feature>
<gene>
    <name evidence="2" type="ORF">Ga0061079_11230</name>
</gene>
<feature type="transmembrane region" description="Helical" evidence="1">
    <location>
        <begin position="69"/>
        <end position="87"/>
    </location>
</feature>
<evidence type="ECO:0000313" key="3">
    <source>
        <dbReference type="Proteomes" id="UP000182761"/>
    </source>
</evidence>
<evidence type="ECO:0008006" key="4">
    <source>
        <dbReference type="Google" id="ProtNLM"/>
    </source>
</evidence>
<evidence type="ECO:0000313" key="2">
    <source>
        <dbReference type="EMBL" id="CVK16899.1"/>
    </source>
</evidence>
<feature type="transmembrane region" description="Helical" evidence="1">
    <location>
        <begin position="150"/>
        <end position="167"/>
    </location>
</feature>
<feature type="transmembrane region" description="Helical" evidence="1">
    <location>
        <begin position="226"/>
        <end position="259"/>
    </location>
</feature>
<dbReference type="Proteomes" id="UP000182761">
    <property type="component" value="Unassembled WGS sequence"/>
</dbReference>
<keyword evidence="1" id="KW-1133">Transmembrane helix</keyword>
<keyword evidence="3" id="KW-1185">Reference proteome</keyword>
<proteinExistence type="predicted"/>
<evidence type="ECO:0000256" key="1">
    <source>
        <dbReference type="SAM" id="Phobius"/>
    </source>
</evidence>
<dbReference type="STRING" id="1586267.GCA_001418685_01763"/>
<keyword evidence="1" id="KW-0812">Transmembrane</keyword>